<proteinExistence type="predicted"/>
<dbReference type="Proteomes" id="UP000005713">
    <property type="component" value="Unassembled WGS sequence"/>
</dbReference>
<reference evidence="1 2" key="1">
    <citation type="submission" date="2006-06" db="EMBL/GenBank/DDBJ databases">
        <authorList>
            <person name="Moran M.A."/>
            <person name="Ferriera S."/>
            <person name="Johnson J."/>
            <person name="Kravitz S."/>
            <person name="Beeson K."/>
            <person name="Sutton G."/>
            <person name="Rogers Y.-H."/>
            <person name="Friedman R."/>
            <person name="Frazier M."/>
            <person name="Venter J.C."/>
        </authorList>
    </citation>
    <scope>NUCLEOTIDE SEQUENCE [LARGE SCALE GENOMIC DNA]</scope>
    <source>
        <strain evidence="1 2">E-37</strain>
    </source>
</reference>
<evidence type="ECO:0000313" key="1">
    <source>
        <dbReference type="EMBL" id="EBA06806.1"/>
    </source>
</evidence>
<sequence length="60" mass="6417">MARCRFHEHEGKIRSIRLVPDGGVAVVQASPDLDVEESVLPCLIKAAKAAPAMAFPSNCL</sequence>
<evidence type="ECO:0000313" key="2">
    <source>
        <dbReference type="Proteomes" id="UP000005713"/>
    </source>
</evidence>
<keyword evidence="2" id="KW-1185">Reference proteome</keyword>
<organism evidence="1 2">
    <name type="scientific">Sagittula stellata (strain ATCC 700073 / DSM 11524 / E-37)</name>
    <dbReference type="NCBI Taxonomy" id="388399"/>
    <lineage>
        <taxon>Bacteria</taxon>
        <taxon>Pseudomonadati</taxon>
        <taxon>Pseudomonadota</taxon>
        <taxon>Alphaproteobacteria</taxon>
        <taxon>Rhodobacterales</taxon>
        <taxon>Roseobacteraceae</taxon>
        <taxon>Sagittula</taxon>
    </lineage>
</organism>
<comment type="caution">
    <text evidence="1">The sequence shown here is derived from an EMBL/GenBank/DDBJ whole genome shotgun (WGS) entry which is preliminary data.</text>
</comment>
<dbReference type="AlphaFoldDB" id="A3K834"/>
<name>A3K834_SAGS3</name>
<gene>
    <name evidence="1" type="ORF">SSE37_02925</name>
</gene>
<accession>A3K834</accession>
<dbReference type="EMBL" id="AAYA01000013">
    <property type="protein sequence ID" value="EBA06806.1"/>
    <property type="molecule type" value="Genomic_DNA"/>
</dbReference>
<protein>
    <submittedName>
        <fullName evidence="1">Uncharacterized protein</fullName>
    </submittedName>
</protein>